<dbReference type="Pfam" id="PF01258">
    <property type="entry name" value="zf-dskA_traR"/>
    <property type="match status" value="1"/>
</dbReference>
<evidence type="ECO:0000259" key="5">
    <source>
        <dbReference type="Pfam" id="PF01258"/>
    </source>
</evidence>
<organism evidence="6">
    <name type="scientific">Desulfitobacterium hafniense</name>
    <name type="common">Desulfitobacterium frappieri</name>
    <dbReference type="NCBI Taxonomy" id="49338"/>
    <lineage>
        <taxon>Bacteria</taxon>
        <taxon>Bacillati</taxon>
        <taxon>Bacillota</taxon>
        <taxon>Clostridia</taxon>
        <taxon>Eubacteriales</taxon>
        <taxon>Desulfitobacteriaceae</taxon>
        <taxon>Desulfitobacterium</taxon>
    </lineage>
</organism>
<feature type="domain" description="Zinc finger DksA/TraR C4-type" evidence="5">
    <location>
        <begin position="83"/>
        <end position="112"/>
    </location>
</feature>
<dbReference type="AlphaFoldDB" id="A0A098B3M6"/>
<dbReference type="EMBL" id="LOCK01000017">
    <property type="protein sequence ID" value="KTE91874.1"/>
    <property type="molecule type" value="Genomic_DNA"/>
</dbReference>
<reference evidence="7 8" key="2">
    <citation type="submission" date="2015-12" db="EMBL/GenBank/DDBJ databases">
        <title>Draft Genome Sequence of Desulfitobacterium hafniense Strain DH, a Sulfate-reducing Bacterium Isolated from Paddy Soils.</title>
        <authorList>
            <person name="Bao P."/>
            <person name="Zhang X."/>
            <person name="Li G."/>
        </authorList>
    </citation>
    <scope>NUCLEOTIDE SEQUENCE [LARGE SCALE GENOMIC DNA]</scope>
    <source>
        <strain evidence="7 8">DH</strain>
    </source>
</reference>
<dbReference type="InterPro" id="IPR037187">
    <property type="entry name" value="DnaK_N"/>
</dbReference>
<evidence type="ECO:0000256" key="2">
    <source>
        <dbReference type="ARBA" id="ARBA00022771"/>
    </source>
</evidence>
<dbReference type="PANTHER" id="PTHR33823:SF4">
    <property type="entry name" value="GENERAL STRESS PROTEIN 16O"/>
    <property type="match status" value="1"/>
</dbReference>
<keyword evidence="2" id="KW-0863">Zinc-finger</keyword>
<dbReference type="PANTHER" id="PTHR33823">
    <property type="entry name" value="RNA POLYMERASE-BINDING TRANSCRIPTION FACTOR DKSA-RELATED"/>
    <property type="match status" value="1"/>
</dbReference>
<dbReference type="PATRIC" id="fig|49338.4.peg.3341"/>
<accession>A0A098B3M6</accession>
<dbReference type="GO" id="GO:0008270">
    <property type="term" value="F:zinc ion binding"/>
    <property type="evidence" value="ECO:0007669"/>
    <property type="project" value="UniProtKB-KW"/>
</dbReference>
<dbReference type="Proteomes" id="UP000054623">
    <property type="component" value="Unassembled WGS sequence"/>
</dbReference>
<keyword evidence="1" id="KW-0479">Metal-binding</keyword>
<feature type="zinc finger region" description="dksA C4-type" evidence="4">
    <location>
        <begin position="88"/>
        <end position="112"/>
    </location>
</feature>
<sequence length="222" mass="25163">MDTSKYARLIEQLKKDKEEAWATAQGLITGDMRESIAELSLIDNHPADIATEVYERSRDVAIHDRLHHRIQAIDSALQRYEEGKYGLCEHCQKEIPLGRLEALPFTTVCTECSRLEEMEEQHSLHRDSVEEEILDMPFARTFNDGKDQVGFDGEDSWQAVARFGTSDTLQDLGTNHDLSDPNSFYEHGDEVIGAVQAVETIEVELEPGHANTVYYGKKHGRT</sequence>
<dbReference type="InterPro" id="IPR020458">
    <property type="entry name" value="Znf_DskA_TraR_CS"/>
</dbReference>
<dbReference type="SUPFAM" id="SSF57716">
    <property type="entry name" value="Glucocorticoid receptor-like (DNA-binding domain)"/>
    <property type="match status" value="1"/>
</dbReference>
<evidence type="ECO:0000313" key="7">
    <source>
        <dbReference type="EMBL" id="KTE91874.1"/>
    </source>
</evidence>
<dbReference type="PROSITE" id="PS01102">
    <property type="entry name" value="ZF_DKSA_1"/>
    <property type="match status" value="1"/>
</dbReference>
<evidence type="ECO:0000256" key="3">
    <source>
        <dbReference type="ARBA" id="ARBA00022833"/>
    </source>
</evidence>
<dbReference type="Gene3D" id="1.20.120.910">
    <property type="entry name" value="DksA, coiled-coil domain"/>
    <property type="match status" value="1"/>
</dbReference>
<evidence type="ECO:0000313" key="8">
    <source>
        <dbReference type="Proteomes" id="UP000054623"/>
    </source>
</evidence>
<protein>
    <submittedName>
        <fullName evidence="6 7">Transcriptional regulator</fullName>
    </submittedName>
</protein>
<dbReference type="OMA" id="TTCIQHA"/>
<evidence type="ECO:0000313" key="6">
    <source>
        <dbReference type="EMBL" id="CDX02990.1"/>
    </source>
</evidence>
<dbReference type="EMBL" id="LK996017">
    <property type="protein sequence ID" value="CDX02990.1"/>
    <property type="molecule type" value="Genomic_DNA"/>
</dbReference>
<dbReference type="OrthoDB" id="9811543at2"/>
<gene>
    <name evidence="7" type="ORF">AT727_02785</name>
    <name evidence="6" type="ORF">DPCES_3103</name>
</gene>
<evidence type="ECO:0000256" key="4">
    <source>
        <dbReference type="PROSITE-ProRule" id="PRU00510"/>
    </source>
</evidence>
<proteinExistence type="predicted"/>
<dbReference type="InterPro" id="IPR000962">
    <property type="entry name" value="Znf_DskA_TraR"/>
</dbReference>
<dbReference type="InterPro" id="IPR014240">
    <property type="entry name" value="YteA"/>
</dbReference>
<dbReference type="NCBIfam" id="TIGR02890">
    <property type="entry name" value="bacill_yteA"/>
    <property type="match status" value="1"/>
</dbReference>
<keyword evidence="3" id="KW-0862">Zinc</keyword>
<reference evidence="6" key="1">
    <citation type="submission" date="2014-07" db="EMBL/GenBank/DDBJ databases">
        <authorList>
            <person name="Hornung V.Bastian."/>
        </authorList>
    </citation>
    <scope>NUCLEOTIDE SEQUENCE</scope>
    <source>
        <strain evidence="6">PCE-S</strain>
    </source>
</reference>
<dbReference type="RefSeq" id="WP_011460665.1">
    <property type="nucleotide sequence ID" value="NZ_JAYFNZ010000009.1"/>
</dbReference>
<dbReference type="SUPFAM" id="SSF109635">
    <property type="entry name" value="DnaK suppressor protein DksA, alpha-hairpin domain"/>
    <property type="match status" value="1"/>
</dbReference>
<name>A0A098B3M6_DESHA</name>
<dbReference type="PROSITE" id="PS51128">
    <property type="entry name" value="ZF_DKSA_2"/>
    <property type="match status" value="1"/>
</dbReference>
<evidence type="ECO:0000256" key="1">
    <source>
        <dbReference type="ARBA" id="ARBA00022723"/>
    </source>
</evidence>